<dbReference type="GO" id="GO:0006046">
    <property type="term" value="P:N-acetylglucosamine catabolic process"/>
    <property type="evidence" value="ECO:0007669"/>
    <property type="project" value="TreeGrafter"/>
</dbReference>
<dbReference type="PIRSF" id="PIRSF038994">
    <property type="entry name" value="NagA"/>
    <property type="match status" value="1"/>
</dbReference>
<evidence type="ECO:0000256" key="1">
    <source>
        <dbReference type="ARBA" id="ARBA00010716"/>
    </source>
</evidence>
<comment type="caution">
    <text evidence="10">The sequence shown here is derived from an EMBL/GenBank/DDBJ whole genome shotgun (WGS) entry which is preliminary data.</text>
</comment>
<dbReference type="Gene3D" id="2.30.40.10">
    <property type="entry name" value="Urease, subunit C, domain 1"/>
    <property type="match status" value="1"/>
</dbReference>
<dbReference type="SUPFAM" id="SSF51556">
    <property type="entry name" value="Metallo-dependent hydrolases"/>
    <property type="match status" value="1"/>
</dbReference>
<sequence length="412" mass="43766">MDRSNREASGFELLGRHYRTGEPIAVRVQEGVIAECRSIDAADRELNGVNLPDAETLSWIAPGLVDLQINGYGGLDMNAPDLTEETVTALIDRLWAEGVTSFYPTVITGSDESMERALAVIHRVCSRLEQEGGPGGMHSIAGIHLEGPFISPEDGPRGAHNRAFVKAPDLKRLEAWQQAAGGRIRIVTLSPEWPEAEAFIARCAELGIVAAIGHTAASADQIGRAAAAGAGLSTHLGNGAHPVLPRHPNYIWDQLADERLWASVIADGFHLPAAFLKVARKVKGDRLILVSDAVSLGGMPPGNYDTPVGGHVTLTEQGRLHLAGQPALLAGSALPLTAGIAHMQSCGICSLGEAWDMASTAPSKLMKLEADAGLQPGAPADLAVFTLEAGQIRIQETYKQGKRMFRRACEAE</sequence>
<evidence type="ECO:0000313" key="11">
    <source>
        <dbReference type="Proteomes" id="UP000679779"/>
    </source>
</evidence>
<feature type="binding site" evidence="7">
    <location>
        <begin position="238"/>
        <end position="239"/>
    </location>
    <ligand>
        <name>substrate</name>
    </ligand>
</feature>
<feature type="binding site" evidence="7">
    <location>
        <position position="246"/>
    </location>
    <ligand>
        <name>substrate</name>
    </ligand>
</feature>
<comment type="similarity">
    <text evidence="1 5">Belongs to the metallo-dependent hydrolases superfamily. NagA family.</text>
</comment>
<evidence type="ECO:0000256" key="8">
    <source>
        <dbReference type="PIRSR" id="PIRSR038994-3"/>
    </source>
</evidence>
<keyword evidence="3 5" id="KW-0378">Hydrolase</keyword>
<feature type="active site" description="Proton donor/acceptor" evidence="6">
    <location>
        <position position="292"/>
    </location>
</feature>
<evidence type="ECO:0000256" key="5">
    <source>
        <dbReference type="PIRNR" id="PIRNR038994"/>
    </source>
</evidence>
<dbReference type="PANTHER" id="PTHR11113">
    <property type="entry name" value="N-ACETYLGLUCOSAMINE-6-PHOSPHATE DEACETYLASE"/>
    <property type="match status" value="1"/>
</dbReference>
<dbReference type="InterPro" id="IPR032466">
    <property type="entry name" value="Metal_Hydrolase"/>
</dbReference>
<dbReference type="InterPro" id="IPR006680">
    <property type="entry name" value="Amidohydro-rel"/>
</dbReference>
<feature type="binding site" evidence="8">
    <location>
        <position position="146"/>
    </location>
    <ligand>
        <name>Zn(2+)</name>
        <dbReference type="ChEBI" id="CHEBI:29105"/>
    </ligand>
</feature>
<evidence type="ECO:0000256" key="4">
    <source>
        <dbReference type="ARBA" id="ARBA00023277"/>
    </source>
</evidence>
<evidence type="ECO:0000256" key="2">
    <source>
        <dbReference type="ARBA" id="ARBA00022723"/>
    </source>
</evidence>
<evidence type="ECO:0000259" key="9">
    <source>
        <dbReference type="Pfam" id="PF01979"/>
    </source>
</evidence>
<dbReference type="InterPro" id="IPR011059">
    <property type="entry name" value="Metal-dep_hydrolase_composite"/>
</dbReference>
<dbReference type="Gene3D" id="3.20.20.140">
    <property type="entry name" value="Metal-dependent hydrolases"/>
    <property type="match status" value="1"/>
</dbReference>
<dbReference type="Pfam" id="PF01979">
    <property type="entry name" value="Amidohydro_1"/>
    <property type="match status" value="1"/>
</dbReference>
<evidence type="ECO:0000256" key="6">
    <source>
        <dbReference type="PIRSR" id="PIRSR038994-1"/>
    </source>
</evidence>
<feature type="binding site" evidence="8">
    <location>
        <position position="214"/>
    </location>
    <ligand>
        <name>Zn(2+)</name>
        <dbReference type="ChEBI" id="CHEBI:29105"/>
    </ligand>
</feature>
<dbReference type="EMBL" id="BORQ01000004">
    <property type="protein sequence ID" value="GIO32469.1"/>
    <property type="molecule type" value="Genomic_DNA"/>
</dbReference>
<comment type="cofactor">
    <cofactor evidence="8">
        <name>a divalent metal cation</name>
        <dbReference type="ChEBI" id="CHEBI:60240"/>
    </cofactor>
    <text evidence="8">Binds 1 divalent metal cation per subunit.</text>
</comment>
<dbReference type="AlphaFoldDB" id="A0A920CD33"/>
<keyword evidence="4 5" id="KW-0119">Carbohydrate metabolism</keyword>
<proteinExistence type="inferred from homology"/>
<name>A0A920CD33_9BACL</name>
<gene>
    <name evidence="10" type="primary">nagA_1</name>
    <name evidence="10" type="ORF">J2TS6_36100</name>
</gene>
<evidence type="ECO:0000256" key="7">
    <source>
        <dbReference type="PIRSR" id="PIRSR038994-2"/>
    </source>
</evidence>
<keyword evidence="11" id="KW-1185">Reference proteome</keyword>
<dbReference type="InterPro" id="IPR003764">
    <property type="entry name" value="GlcNAc_6-P_deAcase"/>
</dbReference>
<feature type="domain" description="Amidohydrolase-related" evidence="9">
    <location>
        <begin position="60"/>
        <end position="387"/>
    </location>
</feature>
<dbReference type="GO" id="GO:0008448">
    <property type="term" value="F:N-acetylglucosamine-6-phosphate deacetylase activity"/>
    <property type="evidence" value="ECO:0007669"/>
    <property type="project" value="InterPro"/>
</dbReference>
<feature type="binding site" evidence="7">
    <location>
        <position position="159"/>
    </location>
    <ligand>
        <name>substrate</name>
    </ligand>
</feature>
<protein>
    <submittedName>
        <fullName evidence="10">N-acetylglucosamine-6-phosphate deacetylase</fullName>
    </submittedName>
</protein>
<feature type="binding site" evidence="7">
    <location>
        <position position="270"/>
    </location>
    <ligand>
        <name>substrate</name>
    </ligand>
</feature>
<evidence type="ECO:0000313" key="10">
    <source>
        <dbReference type="EMBL" id="GIO32469.1"/>
    </source>
</evidence>
<dbReference type="PANTHER" id="PTHR11113:SF14">
    <property type="entry name" value="N-ACETYLGLUCOSAMINE-6-PHOSPHATE DEACETYLASE"/>
    <property type="match status" value="1"/>
</dbReference>
<feature type="binding site" evidence="8">
    <location>
        <position position="235"/>
    </location>
    <ligand>
        <name>Zn(2+)</name>
        <dbReference type="ChEBI" id="CHEBI:29105"/>
    </ligand>
</feature>
<dbReference type="RefSeq" id="WP_160039267.1">
    <property type="nucleotide sequence ID" value="NZ_BORQ01000004.1"/>
</dbReference>
<organism evidence="10 11">
    <name type="scientific">Paenibacillus albilobatus</name>
    <dbReference type="NCBI Taxonomy" id="2716884"/>
    <lineage>
        <taxon>Bacteria</taxon>
        <taxon>Bacillati</taxon>
        <taxon>Bacillota</taxon>
        <taxon>Bacilli</taxon>
        <taxon>Bacillales</taxon>
        <taxon>Paenibacillaceae</taxon>
        <taxon>Paenibacillus</taxon>
    </lineage>
</organism>
<keyword evidence="2 8" id="KW-0479">Metal-binding</keyword>
<dbReference type="Proteomes" id="UP000679779">
    <property type="component" value="Unassembled WGS sequence"/>
</dbReference>
<dbReference type="GO" id="GO:0046872">
    <property type="term" value="F:metal ion binding"/>
    <property type="evidence" value="ECO:0007669"/>
    <property type="project" value="UniProtKB-KW"/>
</dbReference>
<reference evidence="10" key="1">
    <citation type="submission" date="2021-03" db="EMBL/GenBank/DDBJ databases">
        <title>Antimicrobial resistance genes in bacteria isolated from Japanese honey, and their potential for conferring macrolide and lincosamide resistance in the American foulbrood pathogen Paenibacillus larvae.</title>
        <authorList>
            <person name="Okamoto M."/>
            <person name="Kumagai M."/>
            <person name="Kanamori H."/>
            <person name="Takamatsu D."/>
        </authorList>
    </citation>
    <scope>NUCLEOTIDE SEQUENCE</scope>
    <source>
        <strain evidence="10">J2TS6</strain>
    </source>
</reference>
<accession>A0A920CD33</accession>
<feature type="binding site" evidence="7">
    <location>
        <begin position="329"/>
        <end position="331"/>
    </location>
    <ligand>
        <name>substrate</name>
    </ligand>
</feature>
<evidence type="ECO:0000256" key="3">
    <source>
        <dbReference type="ARBA" id="ARBA00022801"/>
    </source>
</evidence>